<comment type="caution">
    <text evidence="2">The sequence shown here is derived from an EMBL/GenBank/DDBJ whole genome shotgun (WGS) entry which is preliminary data.</text>
</comment>
<keyword evidence="3" id="KW-1185">Reference proteome</keyword>
<dbReference type="Proteomes" id="UP000195402">
    <property type="component" value="Unassembled WGS sequence"/>
</dbReference>
<gene>
    <name evidence="2" type="ORF">BVC80_7963g3</name>
</gene>
<accession>A0A200QHY4</accession>
<reference evidence="2 3" key="1">
    <citation type="journal article" date="2017" name="Mol. Plant">
        <title>The Genome of Medicinal Plant Macleaya cordata Provides New Insights into Benzylisoquinoline Alkaloids Metabolism.</title>
        <authorList>
            <person name="Liu X."/>
            <person name="Liu Y."/>
            <person name="Huang P."/>
            <person name="Ma Y."/>
            <person name="Qing Z."/>
            <person name="Tang Q."/>
            <person name="Cao H."/>
            <person name="Cheng P."/>
            <person name="Zheng Y."/>
            <person name="Yuan Z."/>
            <person name="Zhou Y."/>
            <person name="Liu J."/>
            <person name="Tang Z."/>
            <person name="Zhuo Y."/>
            <person name="Zhang Y."/>
            <person name="Yu L."/>
            <person name="Huang J."/>
            <person name="Yang P."/>
            <person name="Peng Q."/>
            <person name="Zhang J."/>
            <person name="Jiang W."/>
            <person name="Zhang Z."/>
            <person name="Lin K."/>
            <person name="Ro D.K."/>
            <person name="Chen X."/>
            <person name="Xiong X."/>
            <person name="Shang Y."/>
            <person name="Huang S."/>
            <person name="Zeng J."/>
        </authorList>
    </citation>
    <scope>NUCLEOTIDE SEQUENCE [LARGE SCALE GENOMIC DNA]</scope>
    <source>
        <strain evidence="3">cv. BLH2017</strain>
        <tissue evidence="2">Root</tissue>
    </source>
</reference>
<sequence length="318" mass="36435">MATIRLPCASFSRCTRTSINENLVFKSSNLRHLHAHVERRGMYRGIRSKRKMVQDPVSTRQWAIMSSGKSTDIQPSPISPSDTIAHFYNCINSKNWKQLGDFISNDCCFEDYTFPKPFEGKEEVMQFFQQLTEGMGKNLKFVIHNMCRGDKSTVAIMWHLEWNDKQIPFTRGCSFYECIEQGDRFLIKHARVVIESLIKPGTLALTLLKLVTNLFDEFPTVTESTLTSSNFSKLGSSYTNEKLNHDETSMSRFHRVPTEALSYTTVSYKGLQHICGSAYTSTYGMLHQPLEIHRSTAQLRTKHPATYFKDLLQIGNSN</sequence>
<evidence type="ECO:0000313" key="2">
    <source>
        <dbReference type="EMBL" id="OVA10096.1"/>
    </source>
</evidence>
<dbReference type="AlphaFoldDB" id="A0A200QHY4"/>
<dbReference type="InterPro" id="IPR032710">
    <property type="entry name" value="NTF2-like_dom_sf"/>
</dbReference>
<dbReference type="SUPFAM" id="SSF54427">
    <property type="entry name" value="NTF2-like"/>
    <property type="match status" value="1"/>
</dbReference>
<protein>
    <submittedName>
        <fullName evidence="2">Polyketide cyclase SnoaL-like domain</fullName>
    </submittedName>
</protein>
<dbReference type="Gene3D" id="3.10.450.50">
    <property type="match status" value="1"/>
</dbReference>
<organism evidence="2 3">
    <name type="scientific">Macleaya cordata</name>
    <name type="common">Five-seeded plume-poppy</name>
    <name type="synonym">Bocconia cordata</name>
    <dbReference type="NCBI Taxonomy" id="56857"/>
    <lineage>
        <taxon>Eukaryota</taxon>
        <taxon>Viridiplantae</taxon>
        <taxon>Streptophyta</taxon>
        <taxon>Embryophyta</taxon>
        <taxon>Tracheophyta</taxon>
        <taxon>Spermatophyta</taxon>
        <taxon>Magnoliopsida</taxon>
        <taxon>Ranunculales</taxon>
        <taxon>Papaveraceae</taxon>
        <taxon>Papaveroideae</taxon>
        <taxon>Macleaya</taxon>
    </lineage>
</organism>
<evidence type="ECO:0000313" key="3">
    <source>
        <dbReference type="Proteomes" id="UP000195402"/>
    </source>
</evidence>
<dbReference type="PANTHER" id="PTHR33698">
    <property type="entry name" value="NUCLEAR TRANSPORT FACTOR 2 (NTF2)-LIKE PROTEIN"/>
    <property type="match status" value="1"/>
</dbReference>
<dbReference type="Pfam" id="PF12680">
    <property type="entry name" value="SnoaL_2"/>
    <property type="match status" value="1"/>
</dbReference>
<dbReference type="OrthoDB" id="1886670at2759"/>
<name>A0A200QHY4_MACCD</name>
<dbReference type="EMBL" id="MVGT01002032">
    <property type="protein sequence ID" value="OVA10096.1"/>
    <property type="molecule type" value="Genomic_DNA"/>
</dbReference>
<dbReference type="PANTHER" id="PTHR33698:SF1">
    <property type="entry name" value="NUCLEAR TRANSPORT FACTOR 2 (NTF2) FAMILY PROTEIN"/>
    <property type="match status" value="1"/>
</dbReference>
<dbReference type="InterPro" id="IPR037401">
    <property type="entry name" value="SnoaL-like"/>
</dbReference>
<feature type="domain" description="SnoaL-like" evidence="1">
    <location>
        <begin position="85"/>
        <end position="182"/>
    </location>
</feature>
<proteinExistence type="predicted"/>
<evidence type="ECO:0000259" key="1">
    <source>
        <dbReference type="Pfam" id="PF12680"/>
    </source>
</evidence>
<dbReference type="InParanoid" id="A0A200QHY4"/>